<protein>
    <submittedName>
        <fullName evidence="2">Glycosyltransferase</fullName>
        <ecNumber evidence="2">2.4.-.-</ecNumber>
    </submittedName>
</protein>
<gene>
    <name evidence="2" type="ORF">ACFOUY_06700</name>
</gene>
<dbReference type="EMBL" id="JBHSBY010000033">
    <property type="protein sequence ID" value="MFC4196382.1"/>
    <property type="molecule type" value="Genomic_DNA"/>
</dbReference>
<keyword evidence="2" id="KW-0808">Transferase</keyword>
<evidence type="ECO:0000313" key="3">
    <source>
        <dbReference type="Proteomes" id="UP001595792"/>
    </source>
</evidence>
<accession>A0ABV8NJI3</accession>
<dbReference type="RefSeq" id="WP_378959711.1">
    <property type="nucleotide sequence ID" value="NZ_JBHRXC010000016.1"/>
</dbReference>
<proteinExistence type="predicted"/>
<sequence>MNQQDDKKLLKVLVITYDYFPDSSPNTYRWHNVLKSWKSLGHEVFVVSAQKTDFSNEEVVDGIKVFRTGKSWLEILKSKMPKTVKLEGQSDTANRSLTKESMVKRIYNSTFKQIYFPDFAFLWRRPAIALAERLIIENKIDNVITVSWPFTDHLIGYQLKKKHKINWIADTIDPFYLSDAVNNSFFYKKANRRLENKILSKASYITVLTEKLKQKYVELYPALKNKVIVNHNIFVPYDISINIKEKDDKIKLVFFGTLTPKSRSPLTLLKLMAQIDKLKLGSRIELHIYGDTNQCNHEFEYFKFLINKNVFVHGTITKDQVKKYGECADILVNIGNTNEYQEPSKLIEYIYLQKPVLNICSISDDSSKEILRHYPLNFNFYKGDLDNDDKLNQVIEFIENDNSKPFERREVMQILKKYLVEYVQAVYFKLLE</sequence>
<dbReference type="Pfam" id="PF00534">
    <property type="entry name" value="Glycos_transf_1"/>
    <property type="match status" value="1"/>
</dbReference>
<dbReference type="InterPro" id="IPR001296">
    <property type="entry name" value="Glyco_trans_1"/>
</dbReference>
<keyword evidence="2" id="KW-0328">Glycosyltransferase</keyword>
<reference evidence="3" key="1">
    <citation type="journal article" date="2019" name="Int. J. Syst. Evol. Microbiol.">
        <title>The Global Catalogue of Microorganisms (GCM) 10K type strain sequencing project: providing services to taxonomists for standard genome sequencing and annotation.</title>
        <authorList>
            <consortium name="The Broad Institute Genomics Platform"/>
            <consortium name="The Broad Institute Genome Sequencing Center for Infectious Disease"/>
            <person name="Wu L."/>
            <person name="Ma J."/>
        </authorList>
    </citation>
    <scope>NUCLEOTIDE SEQUENCE [LARGE SCALE GENOMIC DNA]</scope>
    <source>
        <strain evidence="3">CCM 8689</strain>
    </source>
</reference>
<dbReference type="SUPFAM" id="SSF53756">
    <property type="entry name" value="UDP-Glycosyltransferase/glycogen phosphorylase"/>
    <property type="match status" value="1"/>
</dbReference>
<dbReference type="Proteomes" id="UP001595792">
    <property type="component" value="Unassembled WGS sequence"/>
</dbReference>
<organism evidence="2 3">
    <name type="scientific">Pedobacter jamesrossensis</name>
    <dbReference type="NCBI Taxonomy" id="1908238"/>
    <lineage>
        <taxon>Bacteria</taxon>
        <taxon>Pseudomonadati</taxon>
        <taxon>Bacteroidota</taxon>
        <taxon>Sphingobacteriia</taxon>
        <taxon>Sphingobacteriales</taxon>
        <taxon>Sphingobacteriaceae</taxon>
        <taxon>Pedobacter</taxon>
    </lineage>
</organism>
<comment type="caution">
    <text evidence="2">The sequence shown here is derived from an EMBL/GenBank/DDBJ whole genome shotgun (WGS) entry which is preliminary data.</text>
</comment>
<feature type="domain" description="Glycosyl transferase family 1" evidence="1">
    <location>
        <begin position="244"/>
        <end position="402"/>
    </location>
</feature>
<keyword evidence="3" id="KW-1185">Reference proteome</keyword>
<evidence type="ECO:0000259" key="1">
    <source>
        <dbReference type="Pfam" id="PF00534"/>
    </source>
</evidence>
<name>A0ABV8NJI3_9SPHI</name>
<dbReference type="GO" id="GO:0016757">
    <property type="term" value="F:glycosyltransferase activity"/>
    <property type="evidence" value="ECO:0007669"/>
    <property type="project" value="UniProtKB-KW"/>
</dbReference>
<evidence type="ECO:0000313" key="2">
    <source>
        <dbReference type="EMBL" id="MFC4196382.1"/>
    </source>
</evidence>
<dbReference type="EC" id="2.4.-.-" evidence="2"/>
<dbReference type="Gene3D" id="3.40.50.2000">
    <property type="entry name" value="Glycogen Phosphorylase B"/>
    <property type="match status" value="2"/>
</dbReference>